<feature type="transmembrane region" description="Helical" evidence="5">
    <location>
        <begin position="264"/>
        <end position="289"/>
    </location>
</feature>
<feature type="transmembrane region" description="Helical" evidence="5">
    <location>
        <begin position="142"/>
        <end position="159"/>
    </location>
</feature>
<accession>A0A250X1P0</accession>
<protein>
    <recommendedName>
        <fullName evidence="6">Sugar phosphate transporter domain-containing protein</fullName>
    </recommendedName>
</protein>
<evidence type="ECO:0000256" key="4">
    <source>
        <dbReference type="ARBA" id="ARBA00023136"/>
    </source>
</evidence>
<name>A0A250X1P0_9CHLO</name>
<feature type="transmembrane region" description="Helical" evidence="5">
    <location>
        <begin position="295"/>
        <end position="314"/>
    </location>
</feature>
<evidence type="ECO:0000313" key="7">
    <source>
        <dbReference type="EMBL" id="GAX76988.1"/>
    </source>
</evidence>
<evidence type="ECO:0000256" key="2">
    <source>
        <dbReference type="ARBA" id="ARBA00022692"/>
    </source>
</evidence>
<feature type="transmembrane region" description="Helical" evidence="5">
    <location>
        <begin position="171"/>
        <end position="189"/>
    </location>
</feature>
<dbReference type="GO" id="GO:0016020">
    <property type="term" value="C:membrane"/>
    <property type="evidence" value="ECO:0007669"/>
    <property type="project" value="UniProtKB-SubCell"/>
</dbReference>
<keyword evidence="4 5" id="KW-0472">Membrane</keyword>
<feature type="domain" description="Sugar phosphate transporter" evidence="6">
    <location>
        <begin position="32"/>
        <end position="313"/>
    </location>
</feature>
<gene>
    <name evidence="7" type="ORF">CEUSTIGMA_g4435.t1</name>
</gene>
<evidence type="ECO:0000313" key="8">
    <source>
        <dbReference type="Proteomes" id="UP000232323"/>
    </source>
</evidence>
<keyword evidence="3 5" id="KW-1133">Transmembrane helix</keyword>
<sequence length="387" mass="41740">MIKILRAHIMAAQQSGEARVFSTTTQLSAITFYLGVSTAMSFINKWALQQYPLSTVLLVYQMLASALIVMALKSLEFVTFELWSVHRGRQLFGITLFYVANTALSLGGLAKINIPIYTALKRLTPIFVLLFKLLTTQQLPPWRVSGAVLMVVAGCIIAGKGDLTFDLTGYAYSVGSCCMQAAYLVLVETQGAKGIPATEMLWYNSVTSLPMLVAAAWATGEWRVMHGTFVVGAAKHGFGSMMTCIVLCSTGGILLNFSMFLATVVGTALSMTLVGNIKTVLVLLLGFVLLGGTKLTFLMAIGITLNLIGGFWYGSLKFKPQASRTTTQRGSSSRSAGRGSAIRLEDLIHSEKPYNDAETGDSTHFASTALVHEPNSSSPGSTHRHMH</sequence>
<dbReference type="InterPro" id="IPR050186">
    <property type="entry name" value="TPT_transporter"/>
</dbReference>
<feature type="transmembrane region" description="Helical" evidence="5">
    <location>
        <begin position="49"/>
        <end position="70"/>
    </location>
</feature>
<proteinExistence type="predicted"/>
<reference evidence="7 8" key="1">
    <citation type="submission" date="2017-08" db="EMBL/GenBank/DDBJ databases">
        <title>Acidophilic green algal genome provides insights into adaptation to an acidic environment.</title>
        <authorList>
            <person name="Hirooka S."/>
            <person name="Hirose Y."/>
            <person name="Kanesaki Y."/>
            <person name="Higuchi S."/>
            <person name="Fujiwara T."/>
            <person name="Onuma R."/>
            <person name="Era A."/>
            <person name="Ohbayashi R."/>
            <person name="Uzuka A."/>
            <person name="Nozaki H."/>
            <person name="Yoshikawa H."/>
            <person name="Miyagishima S.Y."/>
        </authorList>
    </citation>
    <scope>NUCLEOTIDE SEQUENCE [LARGE SCALE GENOMIC DNA]</scope>
    <source>
        <strain evidence="7 8">NIES-2499</strain>
    </source>
</reference>
<organism evidence="7 8">
    <name type="scientific">Chlamydomonas eustigma</name>
    <dbReference type="NCBI Taxonomy" id="1157962"/>
    <lineage>
        <taxon>Eukaryota</taxon>
        <taxon>Viridiplantae</taxon>
        <taxon>Chlorophyta</taxon>
        <taxon>core chlorophytes</taxon>
        <taxon>Chlorophyceae</taxon>
        <taxon>CS clade</taxon>
        <taxon>Chlamydomonadales</taxon>
        <taxon>Chlamydomonadaceae</taxon>
        <taxon>Chlamydomonas</taxon>
    </lineage>
</organism>
<dbReference type="EMBL" id="BEGY01000021">
    <property type="protein sequence ID" value="GAX76988.1"/>
    <property type="molecule type" value="Genomic_DNA"/>
</dbReference>
<feature type="transmembrane region" description="Helical" evidence="5">
    <location>
        <begin position="238"/>
        <end position="257"/>
    </location>
</feature>
<dbReference type="InterPro" id="IPR004853">
    <property type="entry name" value="Sugar_P_trans_dom"/>
</dbReference>
<dbReference type="Pfam" id="PF03151">
    <property type="entry name" value="TPT"/>
    <property type="match status" value="1"/>
</dbReference>
<feature type="transmembrane region" description="Helical" evidence="5">
    <location>
        <begin position="91"/>
        <end position="110"/>
    </location>
</feature>
<dbReference type="PANTHER" id="PTHR11132">
    <property type="entry name" value="SOLUTE CARRIER FAMILY 35"/>
    <property type="match status" value="1"/>
</dbReference>
<evidence type="ECO:0000256" key="5">
    <source>
        <dbReference type="SAM" id="Phobius"/>
    </source>
</evidence>
<evidence type="ECO:0000256" key="3">
    <source>
        <dbReference type="ARBA" id="ARBA00022989"/>
    </source>
</evidence>
<evidence type="ECO:0000259" key="6">
    <source>
        <dbReference type="Pfam" id="PF03151"/>
    </source>
</evidence>
<comment type="caution">
    <text evidence="7">The sequence shown here is derived from an EMBL/GenBank/DDBJ whole genome shotgun (WGS) entry which is preliminary data.</text>
</comment>
<comment type="subcellular location">
    <subcellularLocation>
        <location evidence="1">Membrane</location>
        <topology evidence="1">Multi-pass membrane protein</topology>
    </subcellularLocation>
</comment>
<feature type="transmembrane region" description="Helical" evidence="5">
    <location>
        <begin position="201"/>
        <end position="218"/>
    </location>
</feature>
<dbReference type="OrthoDB" id="417037at2759"/>
<dbReference type="Proteomes" id="UP000232323">
    <property type="component" value="Unassembled WGS sequence"/>
</dbReference>
<evidence type="ECO:0000256" key="1">
    <source>
        <dbReference type="ARBA" id="ARBA00004141"/>
    </source>
</evidence>
<dbReference type="AlphaFoldDB" id="A0A250X1P0"/>
<keyword evidence="8" id="KW-1185">Reference proteome</keyword>
<keyword evidence="2 5" id="KW-0812">Transmembrane</keyword>